<dbReference type="InterPro" id="IPR017871">
    <property type="entry name" value="ABC_transporter-like_CS"/>
</dbReference>
<dbReference type="SUPFAM" id="SSF52540">
    <property type="entry name" value="P-loop containing nucleoside triphosphate hydrolases"/>
    <property type="match status" value="1"/>
</dbReference>
<dbReference type="PANTHER" id="PTHR43820:SF4">
    <property type="entry name" value="HIGH-AFFINITY BRANCHED-CHAIN AMINO ACID TRANSPORT ATP-BINDING PROTEIN LIVF"/>
    <property type="match status" value="1"/>
</dbReference>
<dbReference type="Pfam" id="PF00005">
    <property type="entry name" value="ABC_tran"/>
    <property type="match status" value="1"/>
</dbReference>
<dbReference type="GO" id="GO:0015807">
    <property type="term" value="P:L-amino acid transport"/>
    <property type="evidence" value="ECO:0007669"/>
    <property type="project" value="TreeGrafter"/>
</dbReference>
<accession>A0A1J5R3H1</accession>
<dbReference type="PANTHER" id="PTHR43820">
    <property type="entry name" value="HIGH-AFFINITY BRANCHED-CHAIN AMINO ACID TRANSPORT ATP-BINDING PROTEIN LIVF"/>
    <property type="match status" value="1"/>
</dbReference>
<dbReference type="PROSITE" id="PS50893">
    <property type="entry name" value="ABC_TRANSPORTER_2"/>
    <property type="match status" value="1"/>
</dbReference>
<evidence type="ECO:0000259" key="6">
    <source>
        <dbReference type="PROSITE" id="PS50893"/>
    </source>
</evidence>
<evidence type="ECO:0000313" key="7">
    <source>
        <dbReference type="EMBL" id="OIQ82701.1"/>
    </source>
</evidence>
<evidence type="ECO:0000256" key="1">
    <source>
        <dbReference type="ARBA" id="ARBA00005417"/>
    </source>
</evidence>
<dbReference type="InterPro" id="IPR052156">
    <property type="entry name" value="BCAA_Transport_ATP-bd_LivF"/>
</dbReference>
<dbReference type="Gene3D" id="3.40.50.300">
    <property type="entry name" value="P-loop containing nucleotide triphosphate hydrolases"/>
    <property type="match status" value="1"/>
</dbReference>
<keyword evidence="4 7" id="KW-0067">ATP-binding</keyword>
<keyword evidence="3" id="KW-0547">Nucleotide-binding</keyword>
<keyword evidence="2" id="KW-0813">Transport</keyword>
<organism evidence="7">
    <name type="scientific">mine drainage metagenome</name>
    <dbReference type="NCBI Taxonomy" id="410659"/>
    <lineage>
        <taxon>unclassified sequences</taxon>
        <taxon>metagenomes</taxon>
        <taxon>ecological metagenomes</taxon>
    </lineage>
</organism>
<keyword evidence="5" id="KW-0029">Amino-acid transport</keyword>
<dbReference type="InterPro" id="IPR003593">
    <property type="entry name" value="AAA+_ATPase"/>
</dbReference>
<evidence type="ECO:0000256" key="3">
    <source>
        <dbReference type="ARBA" id="ARBA00022741"/>
    </source>
</evidence>
<name>A0A1J5R3H1_9ZZZZ</name>
<gene>
    <name evidence="7" type="primary">livF_40</name>
    <name evidence="7" type="ORF">GALL_355130</name>
</gene>
<comment type="caution">
    <text evidence="7">The sequence shown here is derived from an EMBL/GenBank/DDBJ whole genome shotgun (WGS) entry which is preliminary data.</text>
</comment>
<comment type="similarity">
    <text evidence="1">Belongs to the ABC transporter superfamily.</text>
</comment>
<dbReference type="GO" id="GO:0015658">
    <property type="term" value="F:branched-chain amino acid transmembrane transporter activity"/>
    <property type="evidence" value="ECO:0007669"/>
    <property type="project" value="TreeGrafter"/>
</dbReference>
<evidence type="ECO:0000256" key="2">
    <source>
        <dbReference type="ARBA" id="ARBA00022448"/>
    </source>
</evidence>
<proteinExistence type="inferred from homology"/>
<dbReference type="AlphaFoldDB" id="A0A1J5R3H1"/>
<dbReference type="CDD" id="cd03224">
    <property type="entry name" value="ABC_TM1139_LivF_branched"/>
    <property type="match status" value="1"/>
</dbReference>
<feature type="domain" description="ABC transporter" evidence="6">
    <location>
        <begin position="4"/>
        <end position="233"/>
    </location>
</feature>
<evidence type="ECO:0000256" key="5">
    <source>
        <dbReference type="ARBA" id="ARBA00022970"/>
    </source>
</evidence>
<dbReference type="EMBL" id="MLJW01000776">
    <property type="protein sequence ID" value="OIQ82701.1"/>
    <property type="molecule type" value="Genomic_DNA"/>
</dbReference>
<dbReference type="GO" id="GO:0016887">
    <property type="term" value="F:ATP hydrolysis activity"/>
    <property type="evidence" value="ECO:0007669"/>
    <property type="project" value="InterPro"/>
</dbReference>
<dbReference type="InterPro" id="IPR027417">
    <property type="entry name" value="P-loop_NTPase"/>
</dbReference>
<dbReference type="InterPro" id="IPR003439">
    <property type="entry name" value="ABC_transporter-like_ATP-bd"/>
</dbReference>
<sequence>MSLLSLQGVESGYGPMQILWGIDLDVAAGETVLLLGANSAGKTTLLRTIIGLLPCWRGGIRFDGERIDTLAPDQRIRRGIAFMSELGVFPTLSIDENIALGGYFLRDAEARRRRERLFALFPDLAAKRRDAAGSLSGGQRKMLGIAKVLVSEPRLLLMDEPSSGLAPVFVKQVIEVLKTSIGSGTSLLIAEQNVAFLALADRGYLIDHGKVRLSGTRTELESSDAVREAYFGL</sequence>
<dbReference type="GO" id="GO:0005524">
    <property type="term" value="F:ATP binding"/>
    <property type="evidence" value="ECO:0007669"/>
    <property type="project" value="UniProtKB-KW"/>
</dbReference>
<protein>
    <submittedName>
        <fullName evidence="7">High-affinity branched-chain amino acid transport ATP-binding protein LivF</fullName>
    </submittedName>
</protein>
<dbReference type="SMART" id="SM00382">
    <property type="entry name" value="AAA"/>
    <property type="match status" value="1"/>
</dbReference>
<evidence type="ECO:0000256" key="4">
    <source>
        <dbReference type="ARBA" id="ARBA00022840"/>
    </source>
</evidence>
<reference evidence="7" key="1">
    <citation type="submission" date="2016-10" db="EMBL/GenBank/DDBJ databases">
        <title>Sequence of Gallionella enrichment culture.</title>
        <authorList>
            <person name="Poehlein A."/>
            <person name="Muehling M."/>
            <person name="Daniel R."/>
        </authorList>
    </citation>
    <scope>NUCLEOTIDE SEQUENCE</scope>
</reference>
<dbReference type="PROSITE" id="PS00211">
    <property type="entry name" value="ABC_TRANSPORTER_1"/>
    <property type="match status" value="1"/>
</dbReference>